<reference evidence="2 3" key="1">
    <citation type="submission" date="2022-01" db="EMBL/GenBank/DDBJ databases">
        <title>Collection of gut derived symbiotic bacterial strains cultured from healthy donors.</title>
        <authorList>
            <person name="Lin H."/>
            <person name="Kohout C."/>
            <person name="Waligurski E."/>
            <person name="Pamer E.G."/>
        </authorList>
    </citation>
    <scope>NUCLEOTIDE SEQUENCE [LARGE SCALE GENOMIC DNA]</scope>
    <source>
        <strain evidence="2 3">DFI.7.58</strain>
    </source>
</reference>
<sequence length="228" mass="25675">MKAKWVLSFYIIIGLFAVYLAAILPNYNFITLSRSTGGVRVEYLRNYNGELPRFSSELAHLYTEEEAFEISHSPAFQGKILSIRNIRVLFHGESSLFDTFAIANVRVEKVFSGELSAGDTVRVLLPCPIARNIWVEHMDIVSQCRTGMRGIFLPQALGDSDFREKDGAVLYFSDLADYALHAGYMDLFLETRDGLVFNQEIYTSLSPDATLEEAGEYVAGRIQSYSII</sequence>
<organism evidence="2 3">
    <name type="scientific">Anaeromassilibacillus senegalensis</name>
    <dbReference type="NCBI Taxonomy" id="1673717"/>
    <lineage>
        <taxon>Bacteria</taxon>
        <taxon>Bacillati</taxon>
        <taxon>Bacillota</taxon>
        <taxon>Clostridia</taxon>
        <taxon>Eubacteriales</taxon>
        <taxon>Acutalibacteraceae</taxon>
        <taxon>Anaeromassilibacillus</taxon>
    </lineage>
</organism>
<keyword evidence="3" id="KW-1185">Reference proteome</keyword>
<accession>A0ABS9MFC3</accession>
<evidence type="ECO:0000256" key="1">
    <source>
        <dbReference type="SAM" id="Phobius"/>
    </source>
</evidence>
<keyword evidence="1" id="KW-0472">Membrane</keyword>
<proteinExistence type="predicted"/>
<name>A0ABS9MFC3_9FIRM</name>
<evidence type="ECO:0008006" key="4">
    <source>
        <dbReference type="Google" id="ProtNLM"/>
    </source>
</evidence>
<evidence type="ECO:0000313" key="2">
    <source>
        <dbReference type="EMBL" id="MCG4609451.1"/>
    </source>
</evidence>
<dbReference type="EMBL" id="JAKNHQ010000001">
    <property type="protein sequence ID" value="MCG4609451.1"/>
    <property type="molecule type" value="Genomic_DNA"/>
</dbReference>
<keyword evidence="1" id="KW-0812">Transmembrane</keyword>
<comment type="caution">
    <text evidence="2">The sequence shown here is derived from an EMBL/GenBank/DDBJ whole genome shotgun (WGS) entry which is preliminary data.</text>
</comment>
<protein>
    <recommendedName>
        <fullName evidence="4">SAF domain-containing protein</fullName>
    </recommendedName>
</protein>
<evidence type="ECO:0000313" key="3">
    <source>
        <dbReference type="Proteomes" id="UP001298681"/>
    </source>
</evidence>
<keyword evidence="1" id="KW-1133">Transmembrane helix</keyword>
<dbReference type="Proteomes" id="UP001298681">
    <property type="component" value="Unassembled WGS sequence"/>
</dbReference>
<feature type="transmembrane region" description="Helical" evidence="1">
    <location>
        <begin position="7"/>
        <end position="27"/>
    </location>
</feature>
<dbReference type="RefSeq" id="WP_237966248.1">
    <property type="nucleotide sequence ID" value="NZ_JAKNHQ010000001.1"/>
</dbReference>
<gene>
    <name evidence="2" type="ORF">L0P57_00625</name>
</gene>